<reference evidence="1 2" key="1">
    <citation type="submission" date="2006-02" db="EMBL/GenBank/DDBJ databases">
        <authorList>
            <person name="Amann R."/>
            <person name="Ferriera S."/>
            <person name="Johnson J."/>
            <person name="Kravitz S."/>
            <person name="Halpern A."/>
            <person name="Remington K."/>
            <person name="Beeson K."/>
            <person name="Tran B."/>
            <person name="Rogers Y.-H."/>
            <person name="Friedman R."/>
            <person name="Venter J.C."/>
        </authorList>
    </citation>
    <scope>NUCLEOTIDE SEQUENCE [LARGE SCALE GENOMIC DNA]</scope>
    <source>
        <strain evidence="1 2">DSM 3645</strain>
    </source>
</reference>
<accession>A3ZVA1</accession>
<evidence type="ECO:0000313" key="1">
    <source>
        <dbReference type="EMBL" id="EAQ79247.1"/>
    </source>
</evidence>
<evidence type="ECO:0000313" key="2">
    <source>
        <dbReference type="Proteomes" id="UP000004358"/>
    </source>
</evidence>
<gene>
    <name evidence="1" type="ORF">DSM3645_02188</name>
</gene>
<dbReference type="STRING" id="314230.DSM3645_02188"/>
<comment type="caution">
    <text evidence="1">The sequence shown here is derived from an EMBL/GenBank/DDBJ whole genome shotgun (WGS) entry which is preliminary data.</text>
</comment>
<dbReference type="AlphaFoldDB" id="A3ZVA1"/>
<sequence length="142" mass="15349">MFFPPTHRSIAMRTTVWVLGILLSLPGHSLEACSCLQAIANACTTCSAPAAPDSAGHDHLVVSPHRASDCPCQCHHHTPQQSSIAARESRSADDIDIAVRFATSSQHVCWEPTAQNLFSDHASRRPAIPALLRCATLSRFLL</sequence>
<dbReference type="EMBL" id="AANZ01000014">
    <property type="protein sequence ID" value="EAQ79247.1"/>
    <property type="molecule type" value="Genomic_DNA"/>
</dbReference>
<dbReference type="HOGENOM" id="CLU_1812058_0_0_0"/>
<protein>
    <submittedName>
        <fullName evidence="1">Uncharacterized protein</fullName>
    </submittedName>
</protein>
<name>A3ZVA1_9BACT</name>
<organism evidence="1 2">
    <name type="scientific">Blastopirellula marina DSM 3645</name>
    <dbReference type="NCBI Taxonomy" id="314230"/>
    <lineage>
        <taxon>Bacteria</taxon>
        <taxon>Pseudomonadati</taxon>
        <taxon>Planctomycetota</taxon>
        <taxon>Planctomycetia</taxon>
        <taxon>Pirellulales</taxon>
        <taxon>Pirellulaceae</taxon>
        <taxon>Blastopirellula</taxon>
    </lineage>
</organism>
<proteinExistence type="predicted"/>
<dbReference type="Proteomes" id="UP000004358">
    <property type="component" value="Unassembled WGS sequence"/>
</dbReference>